<dbReference type="AlphaFoldDB" id="A0AAD3H4L0"/>
<accession>A0AAD3H4L0</accession>
<dbReference type="Gene3D" id="3.40.50.150">
    <property type="entry name" value="Vaccinia Virus protein VP39"/>
    <property type="match status" value="1"/>
</dbReference>
<dbReference type="CDD" id="cd02440">
    <property type="entry name" value="AdoMet_MTases"/>
    <property type="match status" value="1"/>
</dbReference>
<protein>
    <recommendedName>
        <fullName evidence="3">Methyltransferase domain-containing protein</fullName>
    </recommendedName>
</protein>
<dbReference type="GO" id="GO:0008168">
    <property type="term" value="F:methyltransferase activity"/>
    <property type="evidence" value="ECO:0007669"/>
    <property type="project" value="UniProtKB-KW"/>
</dbReference>
<evidence type="ECO:0000313" key="5">
    <source>
        <dbReference type="Proteomes" id="UP001054902"/>
    </source>
</evidence>
<reference evidence="4 5" key="1">
    <citation type="journal article" date="2021" name="Sci. Rep.">
        <title>The genome of the diatom Chaetoceros tenuissimus carries an ancient integrated fragment of an extant virus.</title>
        <authorList>
            <person name="Hongo Y."/>
            <person name="Kimura K."/>
            <person name="Takaki Y."/>
            <person name="Yoshida Y."/>
            <person name="Baba S."/>
            <person name="Kobayashi G."/>
            <person name="Nagasaki K."/>
            <person name="Hano T."/>
            <person name="Tomaru Y."/>
        </authorList>
    </citation>
    <scope>NUCLEOTIDE SEQUENCE [LARGE SCALE GENOMIC DNA]</scope>
    <source>
        <strain evidence="4 5">NIES-3715</strain>
    </source>
</reference>
<dbReference type="EMBL" id="BLLK01000038">
    <property type="protein sequence ID" value="GFH50101.1"/>
    <property type="molecule type" value="Genomic_DNA"/>
</dbReference>
<dbReference type="PANTHER" id="PTHR43861">
    <property type="entry name" value="TRANS-ACONITATE 2-METHYLTRANSFERASE-RELATED"/>
    <property type="match status" value="1"/>
</dbReference>
<evidence type="ECO:0000256" key="2">
    <source>
        <dbReference type="ARBA" id="ARBA00022679"/>
    </source>
</evidence>
<evidence type="ECO:0000259" key="3">
    <source>
        <dbReference type="Pfam" id="PF13649"/>
    </source>
</evidence>
<gene>
    <name evidence="4" type="ORF">CTEN210_06577</name>
</gene>
<organism evidence="4 5">
    <name type="scientific">Chaetoceros tenuissimus</name>
    <dbReference type="NCBI Taxonomy" id="426638"/>
    <lineage>
        <taxon>Eukaryota</taxon>
        <taxon>Sar</taxon>
        <taxon>Stramenopiles</taxon>
        <taxon>Ochrophyta</taxon>
        <taxon>Bacillariophyta</taxon>
        <taxon>Coscinodiscophyceae</taxon>
        <taxon>Chaetocerotophycidae</taxon>
        <taxon>Chaetocerotales</taxon>
        <taxon>Chaetocerotaceae</taxon>
        <taxon>Chaetoceros</taxon>
    </lineage>
</organism>
<dbReference type="Proteomes" id="UP001054902">
    <property type="component" value="Unassembled WGS sequence"/>
</dbReference>
<keyword evidence="5" id="KW-1185">Reference proteome</keyword>
<dbReference type="InterPro" id="IPR029063">
    <property type="entry name" value="SAM-dependent_MTases_sf"/>
</dbReference>
<proteinExistence type="predicted"/>
<dbReference type="SUPFAM" id="SSF53335">
    <property type="entry name" value="S-adenosyl-L-methionine-dependent methyltransferases"/>
    <property type="match status" value="1"/>
</dbReference>
<dbReference type="InterPro" id="IPR041698">
    <property type="entry name" value="Methyltransf_25"/>
</dbReference>
<keyword evidence="1" id="KW-0489">Methyltransferase</keyword>
<dbReference type="Pfam" id="PF13649">
    <property type="entry name" value="Methyltransf_25"/>
    <property type="match status" value="1"/>
</dbReference>
<keyword evidence="2" id="KW-0808">Transferase</keyword>
<evidence type="ECO:0000313" key="4">
    <source>
        <dbReference type="EMBL" id="GFH50101.1"/>
    </source>
</evidence>
<dbReference type="GO" id="GO:0032259">
    <property type="term" value="P:methylation"/>
    <property type="evidence" value="ECO:0007669"/>
    <property type="project" value="UniProtKB-KW"/>
</dbReference>
<evidence type="ECO:0000256" key="1">
    <source>
        <dbReference type="ARBA" id="ARBA00022603"/>
    </source>
</evidence>
<dbReference type="PANTHER" id="PTHR43861:SF1">
    <property type="entry name" value="TRANS-ACONITATE 2-METHYLTRANSFERASE"/>
    <property type="match status" value="1"/>
</dbReference>
<comment type="caution">
    <text evidence="4">The sequence shown here is derived from an EMBL/GenBank/DDBJ whole genome shotgun (WGS) entry which is preliminary data.</text>
</comment>
<feature type="domain" description="Methyltransferase" evidence="3">
    <location>
        <begin position="65"/>
        <end position="155"/>
    </location>
</feature>
<sequence>MTIIAKSDQTSALDLESEDSKPHSKISIKDNSYWNNFYSSKNVPSIPSPFATSILSSIDKSKTLVELGCGNGRDAFYFARNHIRVIALDLSKEAIHINNSFQHDNVKFVQADFTALQQEFKNVGNVYSRFTLHSVDYESYQRTLDWCFQSLQKNGLLFLEARTVNDPLCGVGEKGEYKGEWITTHYRRFMEIKDVMEDVQQRGFELLHASENFTDSWYGDDHAVVYRITAKKIE</sequence>
<name>A0AAD3H4L0_9STRA</name>